<protein>
    <submittedName>
        <fullName evidence="2">DUF1372 family protein</fullName>
    </submittedName>
</protein>
<dbReference type="OrthoDB" id="2228985at2"/>
<dbReference type="EMBL" id="WSRS01000003">
    <property type="protein sequence ID" value="MVX58181.1"/>
    <property type="molecule type" value="Genomic_DNA"/>
</dbReference>
<keyword evidence="1" id="KW-0812">Transmembrane</keyword>
<keyword evidence="1" id="KW-1133">Transmembrane helix</keyword>
<accession>A0A7X3KB29</accession>
<dbReference type="InterPro" id="IPR010779">
    <property type="entry name" value="DUF1372"/>
</dbReference>
<name>A0A7X3KB29_9STRE</name>
<reference evidence="2 3" key="1">
    <citation type="submission" date="2019-12" db="EMBL/GenBank/DDBJ databases">
        <title>Microbes associate with the intestines of laboratory mice.</title>
        <authorList>
            <person name="Navarre W."/>
            <person name="Wong E."/>
        </authorList>
    </citation>
    <scope>NUCLEOTIDE SEQUENCE [LARGE SCALE GENOMIC DNA]</scope>
    <source>
        <strain evidence="2 3">NM51_B2-22</strain>
    </source>
</reference>
<dbReference type="Proteomes" id="UP000461595">
    <property type="component" value="Unassembled WGS sequence"/>
</dbReference>
<dbReference type="AlphaFoldDB" id="A0A7X3KB29"/>
<keyword evidence="1" id="KW-0472">Membrane</keyword>
<evidence type="ECO:0000313" key="3">
    <source>
        <dbReference type="Proteomes" id="UP000461595"/>
    </source>
</evidence>
<comment type="caution">
    <text evidence="2">The sequence shown here is derived from an EMBL/GenBank/DDBJ whole genome shotgun (WGS) entry which is preliminary data.</text>
</comment>
<gene>
    <name evidence="2" type="ORF">E5983_00640</name>
</gene>
<organism evidence="2 3">
    <name type="scientific">Streptococcus danieliae</name>
    <dbReference type="NCBI Taxonomy" id="747656"/>
    <lineage>
        <taxon>Bacteria</taxon>
        <taxon>Bacillati</taxon>
        <taxon>Bacillota</taxon>
        <taxon>Bacilli</taxon>
        <taxon>Lactobacillales</taxon>
        <taxon>Streptococcaceae</taxon>
        <taxon>Streptococcus</taxon>
    </lineage>
</organism>
<evidence type="ECO:0000256" key="1">
    <source>
        <dbReference type="SAM" id="Phobius"/>
    </source>
</evidence>
<dbReference type="Pfam" id="PF07116">
    <property type="entry name" value="DUF1372"/>
    <property type="match status" value="1"/>
</dbReference>
<evidence type="ECO:0000313" key="2">
    <source>
        <dbReference type="EMBL" id="MVX58181.1"/>
    </source>
</evidence>
<feature type="transmembrane region" description="Helical" evidence="1">
    <location>
        <begin position="12"/>
        <end position="32"/>
    </location>
</feature>
<dbReference type="RefSeq" id="WP_160332014.1">
    <property type="nucleotide sequence ID" value="NZ_WSRS01000003.1"/>
</dbReference>
<sequence>MTNREKGILESALFGVWVFAMLIFVIQIHFGIQLHELEQKVERLEMSQTQLRQAYTGLTVGKVVDKQEKDGKYTLTVSGYGNFLVSEKTYKEAILGTDMPEEIKERVEVKNGVGG</sequence>
<proteinExistence type="predicted"/>